<dbReference type="Gene3D" id="1.10.10.10">
    <property type="entry name" value="Winged helix-like DNA-binding domain superfamily/Winged helix DNA-binding domain"/>
    <property type="match status" value="1"/>
</dbReference>
<dbReference type="InterPro" id="IPR000835">
    <property type="entry name" value="HTH_MarR-typ"/>
</dbReference>
<keyword evidence="1" id="KW-0805">Transcription regulation</keyword>
<feature type="domain" description="HTH marR-type" evidence="4">
    <location>
        <begin position="29"/>
        <end position="168"/>
    </location>
</feature>
<keyword evidence="2" id="KW-0238">DNA-binding</keyword>
<sequence length="170" mass="19309">MANRPEKQDYVDRLIEVVPDQHGQDVVQAKALAYRLRRLAHRLETEIKRELAPHGIELWELELLACLIRTRPEHRLSAGQLMAQLQLTSGAVTNRVRRLEHNGWVTRDFDPDDRRSVLVTLTPAGEERALEVFAVKTEAEYALLSALSSTAQRRINGDLRTVLLSLEGQA</sequence>
<dbReference type="PRINTS" id="PR00598">
    <property type="entry name" value="HTHMARR"/>
</dbReference>
<keyword evidence="6" id="KW-1185">Reference proteome</keyword>
<name>A0ABT5ZB92_9ACTN</name>
<protein>
    <submittedName>
        <fullName evidence="5">MarR family transcriptional regulator</fullName>
    </submittedName>
</protein>
<dbReference type="Pfam" id="PF01047">
    <property type="entry name" value="MarR"/>
    <property type="match status" value="1"/>
</dbReference>
<dbReference type="PANTHER" id="PTHR33164:SF104">
    <property type="entry name" value="TRANSCRIPTIONAL REGULATORY PROTEIN"/>
    <property type="match status" value="1"/>
</dbReference>
<organism evidence="5 6">
    <name type="scientific">Streptantibioticus ferralitis</name>
    <dbReference type="NCBI Taxonomy" id="236510"/>
    <lineage>
        <taxon>Bacteria</taxon>
        <taxon>Bacillati</taxon>
        <taxon>Actinomycetota</taxon>
        <taxon>Actinomycetes</taxon>
        <taxon>Kitasatosporales</taxon>
        <taxon>Streptomycetaceae</taxon>
        <taxon>Streptantibioticus</taxon>
    </lineage>
</organism>
<dbReference type="InterPro" id="IPR036388">
    <property type="entry name" value="WH-like_DNA-bd_sf"/>
</dbReference>
<evidence type="ECO:0000313" key="6">
    <source>
        <dbReference type="Proteomes" id="UP001220022"/>
    </source>
</evidence>
<reference evidence="5 6" key="1">
    <citation type="submission" date="2023-03" db="EMBL/GenBank/DDBJ databases">
        <title>Draft genome sequence of type strain Streptomyces ferralitis JCM 14344.</title>
        <authorList>
            <person name="Klaysubun C."/>
            <person name="Duangmal K."/>
        </authorList>
    </citation>
    <scope>NUCLEOTIDE SEQUENCE [LARGE SCALE GENOMIC DNA]</scope>
    <source>
        <strain evidence="5 6">JCM 14344</strain>
    </source>
</reference>
<keyword evidence="3" id="KW-0804">Transcription</keyword>
<dbReference type="EMBL" id="JARHTQ010000047">
    <property type="protein sequence ID" value="MDF2261111.1"/>
    <property type="molecule type" value="Genomic_DNA"/>
</dbReference>
<evidence type="ECO:0000256" key="1">
    <source>
        <dbReference type="ARBA" id="ARBA00023015"/>
    </source>
</evidence>
<accession>A0ABT5ZB92</accession>
<dbReference type="RefSeq" id="WP_275822381.1">
    <property type="nucleotide sequence ID" value="NZ_BAAANM010000043.1"/>
</dbReference>
<dbReference type="InterPro" id="IPR023187">
    <property type="entry name" value="Tscrpt_reg_MarR-type_CS"/>
</dbReference>
<dbReference type="PANTHER" id="PTHR33164">
    <property type="entry name" value="TRANSCRIPTIONAL REGULATOR, MARR FAMILY"/>
    <property type="match status" value="1"/>
</dbReference>
<proteinExistence type="predicted"/>
<dbReference type="PROSITE" id="PS50995">
    <property type="entry name" value="HTH_MARR_2"/>
    <property type="match status" value="1"/>
</dbReference>
<dbReference type="SMART" id="SM00347">
    <property type="entry name" value="HTH_MARR"/>
    <property type="match status" value="1"/>
</dbReference>
<dbReference type="PROSITE" id="PS01117">
    <property type="entry name" value="HTH_MARR_1"/>
    <property type="match status" value="1"/>
</dbReference>
<dbReference type="InterPro" id="IPR036390">
    <property type="entry name" value="WH_DNA-bd_sf"/>
</dbReference>
<evidence type="ECO:0000259" key="4">
    <source>
        <dbReference type="PROSITE" id="PS50995"/>
    </source>
</evidence>
<gene>
    <name evidence="5" type="ORF">P2L57_36955</name>
</gene>
<evidence type="ECO:0000256" key="3">
    <source>
        <dbReference type="ARBA" id="ARBA00023163"/>
    </source>
</evidence>
<evidence type="ECO:0000256" key="2">
    <source>
        <dbReference type="ARBA" id="ARBA00023125"/>
    </source>
</evidence>
<dbReference type="SUPFAM" id="SSF46785">
    <property type="entry name" value="Winged helix' DNA-binding domain"/>
    <property type="match status" value="1"/>
</dbReference>
<evidence type="ECO:0000313" key="5">
    <source>
        <dbReference type="EMBL" id="MDF2261111.1"/>
    </source>
</evidence>
<dbReference type="InterPro" id="IPR039422">
    <property type="entry name" value="MarR/SlyA-like"/>
</dbReference>
<comment type="caution">
    <text evidence="5">The sequence shown here is derived from an EMBL/GenBank/DDBJ whole genome shotgun (WGS) entry which is preliminary data.</text>
</comment>
<dbReference type="Proteomes" id="UP001220022">
    <property type="component" value="Unassembled WGS sequence"/>
</dbReference>